<feature type="compositionally biased region" description="Low complexity" evidence="1">
    <location>
        <begin position="232"/>
        <end position="242"/>
    </location>
</feature>
<gene>
    <name evidence="2" type="ORF">SAMN04488105_11848</name>
</gene>
<evidence type="ECO:0000313" key="2">
    <source>
        <dbReference type="EMBL" id="SDF35912.1"/>
    </source>
</evidence>
<proteinExistence type="predicted"/>
<dbReference type="SUPFAM" id="SSF51735">
    <property type="entry name" value="NAD(P)-binding Rossmann-fold domains"/>
    <property type="match status" value="1"/>
</dbReference>
<dbReference type="STRING" id="282683.SAMN04488105_11848"/>
<keyword evidence="3" id="KW-1185">Reference proteome</keyword>
<dbReference type="InterPro" id="IPR036291">
    <property type="entry name" value="NAD(P)-bd_dom_sf"/>
</dbReference>
<organism evidence="2 3">
    <name type="scientific">Salipiger thiooxidans</name>
    <dbReference type="NCBI Taxonomy" id="282683"/>
    <lineage>
        <taxon>Bacteria</taxon>
        <taxon>Pseudomonadati</taxon>
        <taxon>Pseudomonadota</taxon>
        <taxon>Alphaproteobacteria</taxon>
        <taxon>Rhodobacterales</taxon>
        <taxon>Roseobacteraceae</taxon>
        <taxon>Salipiger</taxon>
    </lineage>
</organism>
<dbReference type="OrthoDB" id="7170465at2"/>
<feature type="region of interest" description="Disordered" evidence="1">
    <location>
        <begin position="222"/>
        <end position="242"/>
    </location>
</feature>
<evidence type="ECO:0000313" key="3">
    <source>
        <dbReference type="Proteomes" id="UP000198994"/>
    </source>
</evidence>
<reference evidence="3" key="1">
    <citation type="submission" date="2016-10" db="EMBL/GenBank/DDBJ databases">
        <authorList>
            <person name="Varghese N."/>
            <person name="Submissions S."/>
        </authorList>
    </citation>
    <scope>NUCLEOTIDE SEQUENCE [LARGE SCALE GENOMIC DNA]</scope>
    <source>
        <strain evidence="3">DSM 10146</strain>
    </source>
</reference>
<name>A0A1G7KFF4_9RHOB</name>
<dbReference type="Gene3D" id="3.40.50.720">
    <property type="entry name" value="NAD(P)-binding Rossmann-like Domain"/>
    <property type="match status" value="1"/>
</dbReference>
<dbReference type="AlphaFoldDB" id="A0A1G7KFF4"/>
<dbReference type="Proteomes" id="UP000198994">
    <property type="component" value="Unassembled WGS sequence"/>
</dbReference>
<evidence type="ECO:0000256" key="1">
    <source>
        <dbReference type="SAM" id="MobiDB-lite"/>
    </source>
</evidence>
<accession>A0A1G7KFF4</accession>
<protein>
    <recommendedName>
        <fullName evidence="4">NAD dependent epimerase/dehydratase family protein</fullName>
    </recommendedName>
</protein>
<evidence type="ECO:0008006" key="4">
    <source>
        <dbReference type="Google" id="ProtNLM"/>
    </source>
</evidence>
<sequence>MPELTDRLIDAARSSGATILQPANVYVFGEGAPKLLGTDTPHRARNRLGRVRIEMEERLRASGLPVILLRAGNFLDDEPSGNWFDKVMVPNLRKGTLTWPGNPMIPHAWAWLPDLAEAARMLADCRTELPRFADIPFPGFTLSGQEMAAQLGRIVGRDIAIRPLRWWMLQLAQPVCGSAGGLFEMRYLWDMPHRLDPAPLARLLPEFRATPVDEALRRATAHLTAGTGSRTPADAAAPRRAA</sequence>
<dbReference type="EMBL" id="FNAV01000018">
    <property type="protein sequence ID" value="SDF35912.1"/>
    <property type="molecule type" value="Genomic_DNA"/>
</dbReference>